<feature type="transmembrane region" description="Helical" evidence="1">
    <location>
        <begin position="31"/>
        <end position="50"/>
    </location>
</feature>
<keyword evidence="1" id="KW-1133">Transmembrane helix</keyword>
<dbReference type="OrthoDB" id="1863061at2"/>
<proteinExistence type="predicted"/>
<dbReference type="AlphaFoldDB" id="A0A1M6HSP1"/>
<accession>A0A1M6HSP1</accession>
<organism evidence="2 3">
    <name type="scientific">Thermoclostridium caenicola</name>
    <dbReference type="NCBI Taxonomy" id="659425"/>
    <lineage>
        <taxon>Bacteria</taxon>
        <taxon>Bacillati</taxon>
        <taxon>Bacillota</taxon>
        <taxon>Clostridia</taxon>
        <taxon>Eubacteriales</taxon>
        <taxon>Oscillospiraceae</taxon>
        <taxon>Thermoclostridium</taxon>
    </lineage>
</organism>
<evidence type="ECO:0000313" key="2">
    <source>
        <dbReference type="EMBL" id="SHJ25144.1"/>
    </source>
</evidence>
<evidence type="ECO:0000256" key="1">
    <source>
        <dbReference type="SAM" id="Phobius"/>
    </source>
</evidence>
<protein>
    <recommendedName>
        <fullName evidence="4">Prepilin-type N-terminal cleavage/methylation domain-containing protein</fullName>
    </recommendedName>
</protein>
<reference evidence="2 3" key="1">
    <citation type="submission" date="2016-11" db="EMBL/GenBank/DDBJ databases">
        <authorList>
            <person name="Varghese N."/>
            <person name="Submissions S."/>
        </authorList>
    </citation>
    <scope>NUCLEOTIDE SEQUENCE [LARGE SCALE GENOMIC DNA]</scope>
    <source>
        <strain evidence="2 3">DSM 19027</strain>
    </source>
</reference>
<dbReference type="InterPro" id="IPR032340">
    <property type="entry name" value="DUF4860"/>
</dbReference>
<dbReference type="Proteomes" id="UP000324781">
    <property type="component" value="Unassembled WGS sequence"/>
</dbReference>
<keyword evidence="1" id="KW-0472">Membrane</keyword>
<keyword evidence="3" id="KW-1185">Reference proteome</keyword>
<keyword evidence="1" id="KW-0812">Transmembrane</keyword>
<gene>
    <name evidence="2" type="ORF">SAMN05444373_10357</name>
</gene>
<dbReference type="EMBL" id="FQZP01000035">
    <property type="protein sequence ID" value="SHJ25144.1"/>
    <property type="molecule type" value="Genomic_DNA"/>
</dbReference>
<sequence>MFCPLWRFIKKNRAGAENNGPKQRGSVSVETVAALFLLLVLGIGIFSLAVSSTSAYSRIYDGQNLQSELRVALSFIQMKIRQNDVMQAVRVEKNPVNGGPAIVIRETYDDEVYETWIYQDEGKLREALMLEGEAPANELSFEIADADGFTAELDNNLLNFSVWLDQEDARLKMESSILLRSER</sequence>
<evidence type="ECO:0000313" key="3">
    <source>
        <dbReference type="Proteomes" id="UP000324781"/>
    </source>
</evidence>
<dbReference type="Pfam" id="PF16152">
    <property type="entry name" value="DUF4860"/>
    <property type="match status" value="1"/>
</dbReference>
<name>A0A1M6HSP1_9FIRM</name>
<evidence type="ECO:0008006" key="4">
    <source>
        <dbReference type="Google" id="ProtNLM"/>
    </source>
</evidence>